<dbReference type="EMBL" id="WOXT01000001">
    <property type="protein sequence ID" value="MUV13791.1"/>
    <property type="molecule type" value="Genomic_DNA"/>
</dbReference>
<gene>
    <name evidence="1" type="ORF">GN331_06155</name>
</gene>
<organism evidence="1 2">
    <name type="scientific">Noviluteimonas gilva</name>
    <dbReference type="NCBI Taxonomy" id="2682097"/>
    <lineage>
        <taxon>Bacteria</taxon>
        <taxon>Pseudomonadati</taxon>
        <taxon>Pseudomonadota</taxon>
        <taxon>Gammaproteobacteria</taxon>
        <taxon>Lysobacterales</taxon>
        <taxon>Lysobacteraceae</taxon>
        <taxon>Noviluteimonas</taxon>
    </lineage>
</organism>
<dbReference type="SUPFAM" id="SSF53335">
    <property type="entry name" value="S-adenosyl-L-methionine-dependent methyltransferases"/>
    <property type="match status" value="1"/>
</dbReference>
<proteinExistence type="predicted"/>
<dbReference type="InterPro" id="IPR029063">
    <property type="entry name" value="SAM-dependent_MTases_sf"/>
</dbReference>
<dbReference type="AlphaFoldDB" id="A0A7C9HRQ6"/>
<evidence type="ECO:0000313" key="2">
    <source>
        <dbReference type="Proteomes" id="UP000479692"/>
    </source>
</evidence>
<name>A0A7C9HRQ6_9GAMM</name>
<dbReference type="RefSeq" id="WP_156641007.1">
    <property type="nucleotide sequence ID" value="NZ_WOXT01000001.1"/>
</dbReference>
<keyword evidence="2" id="KW-1185">Reference proteome</keyword>
<evidence type="ECO:0008006" key="3">
    <source>
        <dbReference type="Google" id="ProtNLM"/>
    </source>
</evidence>
<reference evidence="1 2" key="1">
    <citation type="submission" date="2019-12" db="EMBL/GenBank/DDBJ databases">
        <authorList>
            <person name="Xu J."/>
        </authorList>
    </citation>
    <scope>NUCLEOTIDE SEQUENCE [LARGE SCALE GENOMIC DNA]</scope>
    <source>
        <strain evidence="1 2">HX-5-24</strain>
    </source>
</reference>
<comment type="caution">
    <text evidence="1">The sequence shown here is derived from an EMBL/GenBank/DDBJ whole genome shotgun (WGS) entry which is preliminary data.</text>
</comment>
<dbReference type="Gene3D" id="3.40.50.150">
    <property type="entry name" value="Vaccinia Virus protein VP39"/>
    <property type="match status" value="1"/>
</dbReference>
<accession>A0A7C9HRQ6</accession>
<evidence type="ECO:0000313" key="1">
    <source>
        <dbReference type="EMBL" id="MUV13791.1"/>
    </source>
</evidence>
<dbReference type="Proteomes" id="UP000479692">
    <property type="component" value="Unassembled WGS sequence"/>
</dbReference>
<sequence>MGVGDAALHRPIERTVYTCALDDTPAHWASFAVWLATALGPGGIDARDIVAHHVAPLPPDIQALCETHRLRTVAIAPFDSRSAQCNKIRQCETDFGDARRVVMIDVATVFSGRLPLHALDAPVAGTSADPANPPLSILRGVFGAAGLRIPDARTHLDSGLYVFDARACRDTIGPRWSHWARWLLERAGLLERWRAQVDQVALWLALAECGMQVQALPDLERILLRHHGKLDAHMCVDANAIEHAGEALVIANAAIERFQHERFDNRTYWNHRYAAHPELGSGPASRGEALADKRAWLSALTSHAPGMSVLDWGCGDLEVARTLPCGDGTGVDVSVEALRLARSKRPDWRFLTPVQFDALDGRPRDLVLCLDVLIHQRRYDEYALMLHRLGPLARLGLLVAGYDAAPRSRSHVTWFHEPLRTTLAAMPHVVEAIPLMERGDTTLYFAATSEAGRALAHRVMDARVA</sequence>
<protein>
    <recommendedName>
        <fullName evidence="3">Methyltransferase domain-containing protein</fullName>
    </recommendedName>
</protein>